<dbReference type="EMBL" id="JAWZYT010001961">
    <property type="protein sequence ID" value="KAK4307847.1"/>
    <property type="molecule type" value="Genomic_DNA"/>
</dbReference>
<protein>
    <submittedName>
        <fullName evidence="1">Uncharacterized protein</fullName>
    </submittedName>
</protein>
<sequence length="181" mass="20421">MKLIEVRLGEVMLIEVRLGEVMLTEVRLGEVMFTEVRLGEVMFTEVRLGDVMFPEVYMHISINLQNYSCLSIYPYTVSIFLRSQRFLVIFTSSLNPALFISHLISPLLYPPDPHATSLNTITTLGTAQVTLEVREVEHLSPICPRVSQTPADGGRLVLVVVFVLEGNEIKSRISGGWRANW</sequence>
<evidence type="ECO:0000313" key="1">
    <source>
        <dbReference type="EMBL" id="KAK4307847.1"/>
    </source>
</evidence>
<accession>A0AAE1U330</accession>
<evidence type="ECO:0000313" key="2">
    <source>
        <dbReference type="Proteomes" id="UP001292094"/>
    </source>
</evidence>
<dbReference type="Proteomes" id="UP001292094">
    <property type="component" value="Unassembled WGS sequence"/>
</dbReference>
<name>A0AAE1U330_9EUCA</name>
<gene>
    <name evidence="1" type="ORF">Pmani_020404</name>
</gene>
<dbReference type="AlphaFoldDB" id="A0AAE1U330"/>
<organism evidence="1 2">
    <name type="scientific">Petrolisthes manimaculis</name>
    <dbReference type="NCBI Taxonomy" id="1843537"/>
    <lineage>
        <taxon>Eukaryota</taxon>
        <taxon>Metazoa</taxon>
        <taxon>Ecdysozoa</taxon>
        <taxon>Arthropoda</taxon>
        <taxon>Crustacea</taxon>
        <taxon>Multicrustacea</taxon>
        <taxon>Malacostraca</taxon>
        <taxon>Eumalacostraca</taxon>
        <taxon>Eucarida</taxon>
        <taxon>Decapoda</taxon>
        <taxon>Pleocyemata</taxon>
        <taxon>Anomura</taxon>
        <taxon>Galatheoidea</taxon>
        <taxon>Porcellanidae</taxon>
        <taxon>Petrolisthes</taxon>
    </lineage>
</organism>
<comment type="caution">
    <text evidence="1">The sequence shown here is derived from an EMBL/GenBank/DDBJ whole genome shotgun (WGS) entry which is preliminary data.</text>
</comment>
<proteinExistence type="predicted"/>
<keyword evidence="2" id="KW-1185">Reference proteome</keyword>
<reference evidence="1" key="1">
    <citation type="submission" date="2023-11" db="EMBL/GenBank/DDBJ databases">
        <title>Genome assemblies of two species of porcelain crab, Petrolisthes cinctipes and Petrolisthes manimaculis (Anomura: Porcellanidae).</title>
        <authorList>
            <person name="Angst P."/>
        </authorList>
    </citation>
    <scope>NUCLEOTIDE SEQUENCE</scope>
    <source>
        <strain evidence="1">PB745_02</strain>
        <tissue evidence="1">Gill</tissue>
    </source>
</reference>